<accession>A0ABV4SH05</accession>
<sequence>MAVPASPDLLAWMRGFAEEAVTDEVTAAFVRKVDDRVVDQIPTIAADPMLTEILHGSTRSQWRSFVTNLTSEHQFALPGPAADLARSLARRGADLGVLLKVYRAAHHSVFAFFTEVTDTLDESAPPRDEALKYMWSRAEQWMNDSVEALIETFYEERQQLLEGALLRRTRLVEDILRGSPANIDQASNELAHPLTHWQSAFIAWTVDPDAADATNRVLHIANRVARELNAPRPLTVMAGSRDWWFWVATPSRPELGSIADLEADLDKWQIHLSSGSPSPGVQGFRAGHAEAKAAQKVSLSAVIPRAVTEFADVELLCLVADSPEMTQRMVLREVGGLCGTDKNLAQLRDTVLTYFSNSHNVEATAEQLFVHKNTVRYRLTRAEKILGHPLTDRTAKVELALRYIALFGPPKL</sequence>
<dbReference type="RefSeq" id="WP_372563073.1">
    <property type="nucleotide sequence ID" value="NZ_JBGOSP010000007.1"/>
</dbReference>
<reference evidence="5 6" key="1">
    <citation type="submission" date="2024-08" db="EMBL/GenBank/DDBJ databases">
        <title>Genome sequence of Streptomyces aureus CACIA-1.46HGO.</title>
        <authorList>
            <person name="Evangelista-Martinez Z."/>
        </authorList>
    </citation>
    <scope>NUCLEOTIDE SEQUENCE [LARGE SCALE GENOMIC DNA]</scope>
    <source>
        <strain evidence="5 6">CACIA-1.46HGO</strain>
    </source>
</reference>
<feature type="domain" description="CdaR GGDEF-like" evidence="4">
    <location>
        <begin position="180"/>
        <end position="297"/>
    </location>
</feature>
<evidence type="ECO:0000313" key="5">
    <source>
        <dbReference type="EMBL" id="MFA3837727.1"/>
    </source>
</evidence>
<dbReference type="PANTHER" id="PTHR33744">
    <property type="entry name" value="CARBOHYDRATE DIACID REGULATOR"/>
    <property type="match status" value="1"/>
</dbReference>
<dbReference type="Pfam" id="PF14361">
    <property type="entry name" value="RsbRD_N"/>
    <property type="match status" value="1"/>
</dbReference>
<evidence type="ECO:0000259" key="3">
    <source>
        <dbReference type="Pfam" id="PF14361"/>
    </source>
</evidence>
<protein>
    <submittedName>
        <fullName evidence="5">PucR family transcriptional regulator</fullName>
    </submittedName>
</protein>
<dbReference type="Proteomes" id="UP001571476">
    <property type="component" value="Unassembled WGS sequence"/>
</dbReference>
<proteinExistence type="inferred from homology"/>
<dbReference type="InterPro" id="IPR042070">
    <property type="entry name" value="PucR_C-HTH_sf"/>
</dbReference>
<dbReference type="InterPro" id="IPR051448">
    <property type="entry name" value="CdaR-like_regulators"/>
</dbReference>
<dbReference type="PANTHER" id="PTHR33744:SF1">
    <property type="entry name" value="DNA-BINDING TRANSCRIPTIONAL ACTIVATOR ADER"/>
    <property type="match status" value="1"/>
</dbReference>
<evidence type="ECO:0000313" key="6">
    <source>
        <dbReference type="Proteomes" id="UP001571476"/>
    </source>
</evidence>
<dbReference type="InterPro" id="IPR025751">
    <property type="entry name" value="RsbRD_N_dom"/>
</dbReference>
<comment type="caution">
    <text evidence="5">The sequence shown here is derived from an EMBL/GenBank/DDBJ whole genome shotgun (WGS) entry which is preliminary data.</text>
</comment>
<comment type="similarity">
    <text evidence="1">Belongs to the CdaR family.</text>
</comment>
<dbReference type="EMBL" id="JBGOSP010000007">
    <property type="protein sequence ID" value="MFA3837727.1"/>
    <property type="molecule type" value="Genomic_DNA"/>
</dbReference>
<evidence type="ECO:0000259" key="4">
    <source>
        <dbReference type="Pfam" id="PF17853"/>
    </source>
</evidence>
<dbReference type="Pfam" id="PF17853">
    <property type="entry name" value="GGDEF_2"/>
    <property type="match status" value="1"/>
</dbReference>
<feature type="domain" description="RsbT co-antagonist protein RsbRD N-terminal" evidence="3">
    <location>
        <begin position="28"/>
        <end position="165"/>
    </location>
</feature>
<evidence type="ECO:0000256" key="1">
    <source>
        <dbReference type="ARBA" id="ARBA00006754"/>
    </source>
</evidence>
<dbReference type="InterPro" id="IPR025736">
    <property type="entry name" value="PucR_C-HTH_dom"/>
</dbReference>
<keyword evidence="6" id="KW-1185">Reference proteome</keyword>
<name>A0ABV4SH05_9ACTN</name>
<dbReference type="Pfam" id="PF13556">
    <property type="entry name" value="HTH_30"/>
    <property type="match status" value="1"/>
</dbReference>
<dbReference type="InterPro" id="IPR041522">
    <property type="entry name" value="CdaR_GGDEF"/>
</dbReference>
<dbReference type="Gene3D" id="1.10.10.2840">
    <property type="entry name" value="PucR C-terminal helix-turn-helix domain"/>
    <property type="match status" value="1"/>
</dbReference>
<evidence type="ECO:0000259" key="2">
    <source>
        <dbReference type="Pfam" id="PF13556"/>
    </source>
</evidence>
<organism evidence="5 6">
    <name type="scientific">Streptomyces aureus</name>
    <dbReference type="NCBI Taxonomy" id="193461"/>
    <lineage>
        <taxon>Bacteria</taxon>
        <taxon>Bacillati</taxon>
        <taxon>Actinomycetota</taxon>
        <taxon>Actinomycetes</taxon>
        <taxon>Kitasatosporales</taxon>
        <taxon>Streptomycetaceae</taxon>
        <taxon>Streptomyces</taxon>
    </lineage>
</organism>
<feature type="domain" description="PucR C-terminal helix-turn-helix" evidence="2">
    <location>
        <begin position="347"/>
        <end position="401"/>
    </location>
</feature>
<gene>
    <name evidence="5" type="ORF">ACEG43_16355</name>
</gene>